<feature type="non-terminal residue" evidence="1">
    <location>
        <position position="1"/>
    </location>
</feature>
<sequence length="340" mass="37687">AAGLSPDVDPRYLQLYADGEEKSMMVTGSDDGRFDPEDAVEFYGTGFDTQFTDARVYWLVVGSRPGRRIDTPFIDIRLDLGQRMRIPRGLRGRGAPLSFPFSLELKEHTFYFAALKNGEKENFFGSVISTEPVDELLTVAHPDLSSPEDAVLEVVLQGGTDSTHQIKVLFNYVEVGELSFSRQQRGAVEIQVPCDLLLEGDNIVTMIAQGGSMCVTLVDKIRLTYWRKYTADEDVLQFKATGGEWHSIGGFSSSEIQVVDITDPMRMINIRGKVMTQDLSYAITVKVPGAGERTLLAFTEETIKSPAGIEANLASSWHEISQGAEIIIISHSDFLENVEF</sequence>
<proteinExistence type="predicted"/>
<comment type="caution">
    <text evidence="1">The sequence shown here is derived from an EMBL/GenBank/DDBJ whole genome shotgun (WGS) entry which is preliminary data.</text>
</comment>
<organism evidence="1">
    <name type="scientific">marine sediment metagenome</name>
    <dbReference type="NCBI Taxonomy" id="412755"/>
    <lineage>
        <taxon>unclassified sequences</taxon>
        <taxon>metagenomes</taxon>
        <taxon>ecological metagenomes</taxon>
    </lineage>
</organism>
<feature type="non-terminal residue" evidence="1">
    <location>
        <position position="340"/>
    </location>
</feature>
<evidence type="ECO:0000313" key="1">
    <source>
        <dbReference type="EMBL" id="KKK50045.1"/>
    </source>
</evidence>
<reference evidence="1" key="1">
    <citation type="journal article" date="2015" name="Nature">
        <title>Complex archaea that bridge the gap between prokaryotes and eukaryotes.</title>
        <authorList>
            <person name="Spang A."/>
            <person name="Saw J.H."/>
            <person name="Jorgensen S.L."/>
            <person name="Zaremba-Niedzwiedzka K."/>
            <person name="Martijn J."/>
            <person name="Lind A.E."/>
            <person name="van Eijk R."/>
            <person name="Schleper C."/>
            <person name="Guy L."/>
            <person name="Ettema T.J."/>
        </authorList>
    </citation>
    <scope>NUCLEOTIDE SEQUENCE</scope>
</reference>
<gene>
    <name evidence="1" type="ORF">LCGC14_3128950</name>
</gene>
<protein>
    <submittedName>
        <fullName evidence="1">Uncharacterized protein</fullName>
    </submittedName>
</protein>
<accession>A0A0F8WP27</accession>
<dbReference type="EMBL" id="LAZR01068221">
    <property type="protein sequence ID" value="KKK50045.1"/>
    <property type="molecule type" value="Genomic_DNA"/>
</dbReference>
<dbReference type="AlphaFoldDB" id="A0A0F8WP27"/>
<name>A0A0F8WP27_9ZZZZ</name>